<comment type="subcellular location">
    <subcellularLocation>
        <location evidence="3 10">Secreted</location>
    </subcellularLocation>
</comment>
<dbReference type="Pfam" id="PF03211">
    <property type="entry name" value="Pectate_lyase"/>
    <property type="match status" value="1"/>
</dbReference>
<feature type="transmembrane region" description="Helical" evidence="11">
    <location>
        <begin position="20"/>
        <end position="41"/>
    </location>
</feature>
<name>A0A8H7IBP4_9AGAM</name>
<gene>
    <name evidence="12" type="ORF">RHS01_07056</name>
</gene>
<organism evidence="12 13">
    <name type="scientific">Rhizoctonia solani</name>
    <dbReference type="NCBI Taxonomy" id="456999"/>
    <lineage>
        <taxon>Eukaryota</taxon>
        <taxon>Fungi</taxon>
        <taxon>Dikarya</taxon>
        <taxon>Basidiomycota</taxon>
        <taxon>Agaricomycotina</taxon>
        <taxon>Agaricomycetes</taxon>
        <taxon>Cantharellales</taxon>
        <taxon>Ceratobasidiaceae</taxon>
        <taxon>Rhizoctonia</taxon>
    </lineage>
</organism>
<dbReference type="InterPro" id="IPR011050">
    <property type="entry name" value="Pectin_lyase_fold/virulence"/>
</dbReference>
<dbReference type="PANTHER" id="PTHR33407:SF9">
    <property type="entry name" value="PECTATE LYASE F-RELATED"/>
    <property type="match status" value="1"/>
</dbReference>
<sequence length="290" mass="31225">MSVAGIPAVRSEIATSMLAHMSMAAIGMTYTTLTLVLNYILSNGSALLRRSCRHRRCSRPYRRCRSFRQACRQLLVPNPSALTNVKLSAPRTIKAGETFDGKNLRYGRGIKCNGAPDVGTPSPVFILEPGATIANVVIGADQQTGIRCLGPCTIRNVWFEEVCEEAIILRQTSGRTTITGGGAKSAPDVVVRHNGAGVVDIDSYCVQDFGRLYRSCGNCSTQVKREVTISNVIARNGKLIAGVNSNYGDVATIDTKTNAYTSVTSVCDTFRGTNNGNEPVRLTQNQSNAK</sequence>
<keyword evidence="8 10" id="KW-0456">Lyase</keyword>
<evidence type="ECO:0000256" key="4">
    <source>
        <dbReference type="ARBA" id="ARBA00006463"/>
    </source>
</evidence>
<evidence type="ECO:0000256" key="7">
    <source>
        <dbReference type="ARBA" id="ARBA00022837"/>
    </source>
</evidence>
<dbReference type="InterPro" id="IPR004898">
    <property type="entry name" value="Pectate_lyase_PlyH/PlyE-like"/>
</dbReference>
<evidence type="ECO:0000256" key="2">
    <source>
        <dbReference type="ARBA" id="ARBA00001913"/>
    </source>
</evidence>
<dbReference type="Gene3D" id="2.160.20.10">
    <property type="entry name" value="Single-stranded right-handed beta-helix, Pectin lyase-like"/>
    <property type="match status" value="1"/>
</dbReference>
<protein>
    <recommendedName>
        <fullName evidence="10">Pectate lyase</fullName>
        <ecNumber evidence="10">4.2.2.2</ecNumber>
    </recommendedName>
</protein>
<keyword evidence="6" id="KW-0732">Signal</keyword>
<dbReference type="InterPro" id="IPR012334">
    <property type="entry name" value="Pectin_lyas_fold"/>
</dbReference>
<comment type="function">
    <text evidence="9 10">Pectinolytic enzyme consist of four classes of enzymes: pectin lyase, polygalacturonase, pectin methylesterase and rhamnogalacturonase. Among pectinolytic enzymes, pectin lyase is the most important in depolymerization of pectin, since it cleaves internal glycosidic bonds of highly methylated pectins. Favors pectate, the anion, over pectin, the methyl ester.</text>
</comment>
<comment type="cofactor">
    <cofactor evidence="2 10">
        <name>Ca(2+)</name>
        <dbReference type="ChEBI" id="CHEBI:29108"/>
    </cofactor>
</comment>
<dbReference type="EMBL" id="JACYCF010000013">
    <property type="protein sequence ID" value="KAF8753559.1"/>
    <property type="molecule type" value="Genomic_DNA"/>
</dbReference>
<comment type="similarity">
    <text evidence="4 10">Belongs to the polysaccharide lyase 3 family.</text>
</comment>
<dbReference type="SUPFAM" id="SSF51126">
    <property type="entry name" value="Pectin lyase-like"/>
    <property type="match status" value="1"/>
</dbReference>
<keyword evidence="7 10" id="KW-0106">Calcium</keyword>
<evidence type="ECO:0000256" key="3">
    <source>
        <dbReference type="ARBA" id="ARBA00004613"/>
    </source>
</evidence>
<dbReference type="AlphaFoldDB" id="A0A8H7IBP4"/>
<evidence type="ECO:0000256" key="8">
    <source>
        <dbReference type="ARBA" id="ARBA00023239"/>
    </source>
</evidence>
<dbReference type="GO" id="GO:0045490">
    <property type="term" value="P:pectin catabolic process"/>
    <property type="evidence" value="ECO:0007669"/>
    <property type="project" value="TreeGrafter"/>
</dbReference>
<evidence type="ECO:0000313" key="12">
    <source>
        <dbReference type="EMBL" id="KAF8753559.1"/>
    </source>
</evidence>
<evidence type="ECO:0000313" key="13">
    <source>
        <dbReference type="Proteomes" id="UP000614334"/>
    </source>
</evidence>
<reference evidence="12" key="1">
    <citation type="submission" date="2020-09" db="EMBL/GenBank/DDBJ databases">
        <title>Comparative genome analyses of four rice-infecting Rhizoctonia solani isolates reveal extensive enrichment of homogalacturonan modification genes.</title>
        <authorList>
            <person name="Lee D.-Y."/>
            <person name="Jeon J."/>
            <person name="Kim K.-T."/>
            <person name="Cheong K."/>
            <person name="Song H."/>
            <person name="Choi G."/>
            <person name="Ko J."/>
            <person name="Opiyo S.O."/>
            <person name="Zuo S."/>
            <person name="Madhav S."/>
            <person name="Lee Y.-H."/>
            <person name="Wang G.-L."/>
        </authorList>
    </citation>
    <scope>NUCLEOTIDE SEQUENCE</scope>
    <source>
        <strain evidence="12">AG1-IA B2</strain>
    </source>
</reference>
<dbReference type="Proteomes" id="UP000614334">
    <property type="component" value="Unassembled WGS sequence"/>
</dbReference>
<keyword evidence="5 10" id="KW-0964">Secreted</keyword>
<keyword evidence="11" id="KW-0812">Transmembrane</keyword>
<keyword evidence="11" id="KW-0472">Membrane</keyword>
<dbReference type="EC" id="4.2.2.2" evidence="10"/>
<dbReference type="GO" id="GO:0030570">
    <property type="term" value="F:pectate lyase activity"/>
    <property type="evidence" value="ECO:0007669"/>
    <property type="project" value="UniProtKB-UniRule"/>
</dbReference>
<comment type="caution">
    <text evidence="12">The sequence shown here is derived from an EMBL/GenBank/DDBJ whole genome shotgun (WGS) entry which is preliminary data.</text>
</comment>
<evidence type="ECO:0000256" key="9">
    <source>
        <dbReference type="ARBA" id="ARBA00025679"/>
    </source>
</evidence>
<dbReference type="PANTHER" id="PTHR33407">
    <property type="entry name" value="PECTATE LYASE F-RELATED"/>
    <property type="match status" value="1"/>
</dbReference>
<evidence type="ECO:0000256" key="1">
    <source>
        <dbReference type="ARBA" id="ARBA00000695"/>
    </source>
</evidence>
<evidence type="ECO:0000256" key="5">
    <source>
        <dbReference type="ARBA" id="ARBA00022525"/>
    </source>
</evidence>
<evidence type="ECO:0000256" key="10">
    <source>
        <dbReference type="RuleBase" id="RU367009"/>
    </source>
</evidence>
<dbReference type="GO" id="GO:0005576">
    <property type="term" value="C:extracellular region"/>
    <property type="evidence" value="ECO:0007669"/>
    <property type="project" value="UniProtKB-SubCell"/>
</dbReference>
<comment type="catalytic activity">
    <reaction evidence="1 10">
        <text>Eliminative cleavage of (1-&gt;4)-alpha-D-galacturonan to give oligosaccharides with 4-deoxy-alpha-D-galact-4-enuronosyl groups at their non-reducing ends.</text>
        <dbReference type="EC" id="4.2.2.2"/>
    </reaction>
</comment>
<evidence type="ECO:0000256" key="11">
    <source>
        <dbReference type="SAM" id="Phobius"/>
    </source>
</evidence>
<proteinExistence type="inferred from homology"/>
<evidence type="ECO:0000256" key="6">
    <source>
        <dbReference type="ARBA" id="ARBA00022729"/>
    </source>
</evidence>
<keyword evidence="11" id="KW-1133">Transmembrane helix</keyword>
<accession>A0A8H7IBP4</accession>